<evidence type="ECO:0000313" key="13">
    <source>
        <dbReference type="EMBL" id="WPU92219.1"/>
    </source>
</evidence>
<dbReference type="Pfam" id="PF00593">
    <property type="entry name" value="TonB_dep_Rec_b-barrel"/>
    <property type="match status" value="1"/>
</dbReference>
<dbReference type="InterPro" id="IPR023997">
    <property type="entry name" value="TonB-dep_OMP_SusC/RagA_CS"/>
</dbReference>
<accession>A0ABZ0TGA9</accession>
<feature type="domain" description="TonB-dependent receptor-like beta-barrel" evidence="11">
    <location>
        <begin position="358"/>
        <end position="761"/>
    </location>
</feature>
<evidence type="ECO:0000256" key="4">
    <source>
        <dbReference type="ARBA" id="ARBA00022692"/>
    </source>
</evidence>
<dbReference type="InterPro" id="IPR039426">
    <property type="entry name" value="TonB-dep_rcpt-like"/>
</dbReference>
<keyword evidence="2 8" id="KW-0813">Transport</keyword>
<evidence type="ECO:0000256" key="5">
    <source>
        <dbReference type="ARBA" id="ARBA00023077"/>
    </source>
</evidence>
<evidence type="ECO:0000256" key="3">
    <source>
        <dbReference type="ARBA" id="ARBA00022452"/>
    </source>
</evidence>
<feature type="domain" description="TonB-dependent receptor plug" evidence="12">
    <location>
        <begin position="122"/>
        <end position="227"/>
    </location>
</feature>
<dbReference type="RefSeq" id="WP_321561381.1">
    <property type="nucleotide sequence ID" value="NZ_CP139558.1"/>
</dbReference>
<comment type="similarity">
    <text evidence="8 9">Belongs to the TonB-dependent receptor family.</text>
</comment>
<evidence type="ECO:0000256" key="7">
    <source>
        <dbReference type="ARBA" id="ARBA00023237"/>
    </source>
</evidence>
<dbReference type="PROSITE" id="PS52016">
    <property type="entry name" value="TONB_DEPENDENT_REC_3"/>
    <property type="match status" value="1"/>
</dbReference>
<dbReference type="SUPFAM" id="SSF49464">
    <property type="entry name" value="Carboxypeptidase regulatory domain-like"/>
    <property type="match status" value="1"/>
</dbReference>
<dbReference type="Proteomes" id="UP001324380">
    <property type="component" value="Chromosome"/>
</dbReference>
<dbReference type="Pfam" id="PF13715">
    <property type="entry name" value="CarbopepD_reg_2"/>
    <property type="match status" value="1"/>
</dbReference>
<dbReference type="EMBL" id="CP139558">
    <property type="protein sequence ID" value="WPU92219.1"/>
    <property type="molecule type" value="Genomic_DNA"/>
</dbReference>
<dbReference type="Pfam" id="PF07715">
    <property type="entry name" value="Plug"/>
    <property type="match status" value="1"/>
</dbReference>
<evidence type="ECO:0000256" key="6">
    <source>
        <dbReference type="ARBA" id="ARBA00023136"/>
    </source>
</evidence>
<dbReference type="InterPro" id="IPR037066">
    <property type="entry name" value="Plug_dom_sf"/>
</dbReference>
<keyword evidence="3 8" id="KW-1134">Transmembrane beta strand</keyword>
<keyword evidence="7 8" id="KW-0998">Cell outer membrane</keyword>
<dbReference type="NCBIfam" id="TIGR04056">
    <property type="entry name" value="OMP_RagA_SusC"/>
    <property type="match status" value="1"/>
</dbReference>
<keyword evidence="5 9" id="KW-0798">TonB box</keyword>
<dbReference type="Gene3D" id="2.40.170.20">
    <property type="entry name" value="TonB-dependent receptor, beta-barrel domain"/>
    <property type="match status" value="1"/>
</dbReference>
<keyword evidence="4 8" id="KW-0812">Transmembrane</keyword>
<dbReference type="InterPro" id="IPR000531">
    <property type="entry name" value="Beta-barrel_TonB"/>
</dbReference>
<comment type="subcellular location">
    <subcellularLocation>
        <location evidence="1 8">Cell outer membrane</location>
        <topology evidence="1 8">Multi-pass membrane protein</topology>
    </subcellularLocation>
</comment>
<evidence type="ECO:0000259" key="12">
    <source>
        <dbReference type="Pfam" id="PF07715"/>
    </source>
</evidence>
<evidence type="ECO:0000313" key="14">
    <source>
        <dbReference type="Proteomes" id="UP001324380"/>
    </source>
</evidence>
<evidence type="ECO:0000256" key="10">
    <source>
        <dbReference type="SAM" id="SignalP"/>
    </source>
</evidence>
<feature type="signal peptide" evidence="10">
    <location>
        <begin position="1"/>
        <end position="27"/>
    </location>
</feature>
<keyword evidence="6 8" id="KW-0472">Membrane</keyword>
<evidence type="ECO:0000259" key="11">
    <source>
        <dbReference type="Pfam" id="PF00593"/>
    </source>
</evidence>
<evidence type="ECO:0000256" key="2">
    <source>
        <dbReference type="ARBA" id="ARBA00022448"/>
    </source>
</evidence>
<dbReference type="InterPro" id="IPR036942">
    <property type="entry name" value="Beta-barrel_TonB_sf"/>
</dbReference>
<dbReference type="InterPro" id="IPR012910">
    <property type="entry name" value="Plug_dom"/>
</dbReference>
<dbReference type="NCBIfam" id="TIGR04057">
    <property type="entry name" value="SusC_RagA_signa"/>
    <property type="match status" value="1"/>
</dbReference>
<dbReference type="Gene3D" id="2.60.40.1120">
    <property type="entry name" value="Carboxypeptidase-like, regulatory domain"/>
    <property type="match status" value="1"/>
</dbReference>
<evidence type="ECO:0000256" key="9">
    <source>
        <dbReference type="RuleBase" id="RU003357"/>
    </source>
</evidence>
<dbReference type="InterPro" id="IPR023996">
    <property type="entry name" value="TonB-dep_OMP_SusC/RagA"/>
</dbReference>
<evidence type="ECO:0000256" key="8">
    <source>
        <dbReference type="PROSITE-ProRule" id="PRU01360"/>
    </source>
</evidence>
<dbReference type="SUPFAM" id="SSF56935">
    <property type="entry name" value="Porins"/>
    <property type="match status" value="1"/>
</dbReference>
<keyword evidence="14" id="KW-1185">Reference proteome</keyword>
<dbReference type="InterPro" id="IPR008969">
    <property type="entry name" value="CarboxyPept-like_regulatory"/>
</dbReference>
<feature type="chain" id="PRO_5045623943" evidence="10">
    <location>
        <begin position="28"/>
        <end position="994"/>
    </location>
</feature>
<name>A0ABZ0TGA9_9SPHI</name>
<protein>
    <submittedName>
        <fullName evidence="13">SusC/RagA family TonB-linked outer membrane protein</fullName>
    </submittedName>
</protein>
<evidence type="ECO:0000256" key="1">
    <source>
        <dbReference type="ARBA" id="ARBA00004571"/>
    </source>
</evidence>
<organism evidence="13 14">
    <name type="scientific">Mucilaginibacter sabulilitoris</name>
    <dbReference type="NCBI Taxonomy" id="1173583"/>
    <lineage>
        <taxon>Bacteria</taxon>
        <taxon>Pseudomonadati</taxon>
        <taxon>Bacteroidota</taxon>
        <taxon>Sphingobacteriia</taxon>
        <taxon>Sphingobacteriales</taxon>
        <taxon>Sphingobacteriaceae</taxon>
        <taxon>Mucilaginibacter</taxon>
    </lineage>
</organism>
<proteinExistence type="inferred from homology"/>
<gene>
    <name evidence="13" type="ORF">SNE25_23130</name>
</gene>
<reference evidence="13 14" key="1">
    <citation type="submission" date="2023-11" db="EMBL/GenBank/DDBJ databases">
        <title>Analysis of the Genomes of Mucilaginibacter gossypii cycad 4 and M. sabulilitoris SNA2: microbes with the potential for plant growth promotion.</title>
        <authorList>
            <person name="Hirsch A.M."/>
            <person name="Humm E."/>
            <person name="Rubbi M."/>
            <person name="Del Vecchio G."/>
            <person name="Ha S.M."/>
            <person name="Pellegrini M."/>
            <person name="Gunsalus R.P."/>
        </authorList>
    </citation>
    <scope>NUCLEOTIDE SEQUENCE [LARGE SCALE GENOMIC DNA]</scope>
    <source>
        <strain evidence="13 14">SNA2</strain>
    </source>
</reference>
<keyword evidence="10" id="KW-0732">Signal</keyword>
<sequence>MKTNRLYSKCRLLCAFFLAFLSLCANAQNGNITVKGIVKDNKGIPLPGVSIKVKGTVTGTLTSLEGDYKLNAPANSTLVFTFIGFATKEIPVHNLSVINVTLSDNNQSLSEVVVIGYGAQRKADVTSAVTTVKSTDFVTGPVSDAAELLKGKVAGLSVSSPSGDPNAQSQIMLRGNNSLYGNLGLLYIIDGVPGDLLTVAPEDIAEISVLKDGSSAAIYGVRGSNGVIIITTKRASGNAINQVDYNGNETYSQISREPALLTGDDYRRQIAGGTRQASYDLGSNTDWIKAMSNNFPVSHIHGLTFRGGNNQTNYLASLNYRYNQGIFLKSDHQQITGRVDINHSMLDGKLKFNLGLLQTNFNDHPFNVYDYEQQLKMNPTAPVRMPDGSFYQEPNNFEYQNPVSDIFNTDQPQTSFTSKYNATITFLPIEGLRFSAIGSYTKHGYLNRYFANFENISTIRDNQGGVADIQQGQSVDRYLNFSAEYSKAFGDHRLTLLGGYEYQDNNSFTTEMGNHNFPTDLFGYNAIQQGAALKAGNALMNSGQSLTNLISYIGRLTYNYKDKYLLLASLRVDGASQFYGASKPFGTFPAVQAGWRITKESFMQDQKIFDDLKFRAGYGVTGNPPRQSFLGVGLLGYGNYILYNGQFIQTLAPAQNANPGLRWEEKHETDLGLDYSLLKGLITGTFDVYQRKVTNLLYNFSVPSPPNLYPSTFANAGTMQNKGLEAVININAIRKTNFQWTTSFNFSTNSNKLISLSNDLYKATTPYFTTGNTGDPITTFTNIVQVGHNIGDFYGFKVTGVSPDGKWIYQEPDGTTKQYDQFNHSFNDKQVLGNGIPKYYAGWNNTLHYKDWDFGVTMRGAFGFQILNALRMNYENTSVTNYNRLKSSEDKVFGTAVLNKTVPLEFNSYYVENGNYWKIDNINLGYTWRKLKSKFVHNPRIYLSTLNTFTITKYKGLDPEVDRFGDTNGLAPGMESRDTYPTIRTYTIGLSASF</sequence>
<dbReference type="Gene3D" id="2.170.130.10">
    <property type="entry name" value="TonB-dependent receptor, plug domain"/>
    <property type="match status" value="1"/>
</dbReference>